<dbReference type="AlphaFoldDB" id="A0A1B4G6F0"/>
<name>A0A1B4G6F0_9BURK</name>
<gene>
    <name evidence="3" type="ORF">WS71_31095</name>
</gene>
<feature type="region of interest" description="Disordered" evidence="1">
    <location>
        <begin position="64"/>
        <end position="86"/>
    </location>
</feature>
<evidence type="ECO:0000256" key="1">
    <source>
        <dbReference type="SAM" id="MobiDB-lite"/>
    </source>
</evidence>
<sequence length="86" mass="9753">MNAPRRPRPSARSSIAVGALVVGTVDAIAAFVLLPRRRYHVLGFLPYLLLLACPLAHLVMRRGHRHRRASGNEARRDSEDDHERHR</sequence>
<evidence type="ECO:0008006" key="5">
    <source>
        <dbReference type="Google" id="ProtNLM"/>
    </source>
</evidence>
<feature type="compositionally biased region" description="Basic and acidic residues" evidence="1">
    <location>
        <begin position="73"/>
        <end position="86"/>
    </location>
</feature>
<organism evidence="3 4">
    <name type="scientific">Burkholderia mayonis</name>
    <dbReference type="NCBI Taxonomy" id="1385591"/>
    <lineage>
        <taxon>Bacteria</taxon>
        <taxon>Pseudomonadati</taxon>
        <taxon>Pseudomonadota</taxon>
        <taxon>Betaproteobacteria</taxon>
        <taxon>Burkholderiales</taxon>
        <taxon>Burkholderiaceae</taxon>
        <taxon>Burkholderia</taxon>
        <taxon>pseudomallei group</taxon>
    </lineage>
</organism>
<dbReference type="InterPro" id="IPR021682">
    <property type="entry name" value="DUF2933"/>
</dbReference>
<accession>A0A1B4G6F0</accession>
<proteinExistence type="predicted"/>
<keyword evidence="2" id="KW-0472">Membrane</keyword>
<keyword evidence="2" id="KW-0812">Transmembrane</keyword>
<dbReference type="EMBL" id="CP013389">
    <property type="protein sequence ID" value="AOJ11503.1"/>
    <property type="molecule type" value="Genomic_DNA"/>
</dbReference>
<dbReference type="Proteomes" id="UP000067711">
    <property type="component" value="Chromosome 1"/>
</dbReference>
<feature type="transmembrane region" description="Helical" evidence="2">
    <location>
        <begin position="39"/>
        <end position="60"/>
    </location>
</feature>
<reference evidence="3 4" key="1">
    <citation type="submission" date="2015-12" db="EMBL/GenBank/DDBJ databases">
        <title>Diversity of Burkholderia near neighbor genomes.</title>
        <authorList>
            <person name="Sahl J."/>
            <person name="Wagner D."/>
            <person name="Keim P."/>
        </authorList>
    </citation>
    <scope>NUCLEOTIDE SEQUENCE [LARGE SCALE GENOMIC DNA]</scope>
    <source>
        <strain evidence="3 4">BDU8</strain>
    </source>
</reference>
<evidence type="ECO:0000313" key="4">
    <source>
        <dbReference type="Proteomes" id="UP000067711"/>
    </source>
</evidence>
<keyword evidence="2" id="KW-1133">Transmembrane helix</keyword>
<dbReference type="Pfam" id="PF11666">
    <property type="entry name" value="DUF2933"/>
    <property type="match status" value="1"/>
</dbReference>
<protein>
    <recommendedName>
        <fullName evidence="5">DUF2933 domain-containing protein</fullName>
    </recommendedName>
</protein>
<evidence type="ECO:0000313" key="3">
    <source>
        <dbReference type="EMBL" id="AOJ11503.1"/>
    </source>
</evidence>
<evidence type="ECO:0000256" key="2">
    <source>
        <dbReference type="SAM" id="Phobius"/>
    </source>
</evidence>
<feature type="transmembrane region" description="Helical" evidence="2">
    <location>
        <begin position="12"/>
        <end position="33"/>
    </location>
</feature>
<dbReference type="RefSeq" id="WP_066495861.1">
    <property type="nucleotide sequence ID" value="NZ_CP013389.1"/>
</dbReference>